<evidence type="ECO:0000313" key="2">
    <source>
        <dbReference type="EMBL" id="MEQ2457542.1"/>
    </source>
</evidence>
<dbReference type="Gene3D" id="3.40.50.2300">
    <property type="match status" value="2"/>
</dbReference>
<dbReference type="InterPro" id="IPR028082">
    <property type="entry name" value="Peripla_BP_I"/>
</dbReference>
<feature type="domain" description="Periplasmic binding protein" evidence="1">
    <location>
        <begin position="4"/>
        <end position="112"/>
    </location>
</feature>
<accession>A0ABV1EUI8</accession>
<dbReference type="Proteomes" id="UP001440599">
    <property type="component" value="Unassembled WGS sequence"/>
</dbReference>
<evidence type="ECO:0000313" key="3">
    <source>
        <dbReference type="Proteomes" id="UP001440599"/>
    </source>
</evidence>
<dbReference type="InterPro" id="IPR025997">
    <property type="entry name" value="SBP_2_dom"/>
</dbReference>
<comment type="caution">
    <text evidence="2">The sequence shown here is derived from an EMBL/GenBank/DDBJ whole genome shotgun (WGS) entry which is preliminary data.</text>
</comment>
<proteinExistence type="predicted"/>
<organism evidence="2 3">
    <name type="scientific">Flavonifractor hominis</name>
    <dbReference type="NCBI Taxonomy" id="3133178"/>
    <lineage>
        <taxon>Bacteria</taxon>
        <taxon>Bacillati</taxon>
        <taxon>Bacillota</taxon>
        <taxon>Clostridia</taxon>
        <taxon>Eubacteriales</taxon>
        <taxon>Oscillospiraceae</taxon>
        <taxon>Flavonifractor</taxon>
    </lineage>
</organism>
<dbReference type="Pfam" id="PF13407">
    <property type="entry name" value="Peripla_BP_4"/>
    <property type="match status" value="1"/>
</dbReference>
<keyword evidence="3" id="KW-1185">Reference proteome</keyword>
<evidence type="ECO:0000259" key="1">
    <source>
        <dbReference type="Pfam" id="PF13407"/>
    </source>
</evidence>
<name>A0ABV1EUI8_9FIRM</name>
<protein>
    <submittedName>
        <fullName evidence="2">Substrate-binding domain-containing protein</fullName>
    </submittedName>
</protein>
<reference evidence="2 3" key="1">
    <citation type="submission" date="2024-03" db="EMBL/GenBank/DDBJ databases">
        <title>Human intestinal bacterial collection.</title>
        <authorList>
            <person name="Pauvert C."/>
            <person name="Hitch T.C.A."/>
            <person name="Clavel T."/>
        </authorList>
    </citation>
    <scope>NUCLEOTIDE SEQUENCE [LARGE SCALE GENOMIC DNA]</scope>
    <source>
        <strain evidence="2 3">CLA-AP-H34</strain>
    </source>
</reference>
<dbReference type="SUPFAM" id="SSF53822">
    <property type="entry name" value="Periplasmic binding protein-like I"/>
    <property type="match status" value="1"/>
</dbReference>
<dbReference type="RefSeq" id="WP_349141422.1">
    <property type="nucleotide sequence ID" value="NZ_JBBMFT010000025.1"/>
</dbReference>
<dbReference type="EMBL" id="JBBMFT010000025">
    <property type="protein sequence ID" value="MEQ2457542.1"/>
    <property type="molecule type" value="Genomic_DNA"/>
</dbReference>
<feature type="non-terminal residue" evidence="2">
    <location>
        <position position="1"/>
    </location>
</feature>
<sequence>LEAYLLEYAPERKIYKIYYGYSRRDAERLYAELIERLQEKKEVGGCCSVTARGSVQLARALEHTGMAGRILAIGSDIFPKNLDSLRRNVFQNLIFKNPYQQGWKAMERLFQYIFRARPAKGEILRVKGEVVFQSSISVYEQEDRFETRAIEIKGAGVV</sequence>
<gene>
    <name evidence="2" type="ORF">WMO45_13560</name>
</gene>